<protein>
    <submittedName>
        <fullName evidence="2">Uncharacterized protein LOC142168854</fullName>
    </submittedName>
</protein>
<evidence type="ECO:0000313" key="1">
    <source>
        <dbReference type="Proteomes" id="UP000790787"/>
    </source>
</evidence>
<name>A0AC58SMD9_TOBAC</name>
<proteinExistence type="predicted"/>
<sequence>MASVDCFHLKGEKIEFCGNSTCNGDAPSVLSLYQFLWGACQRIWIDILLKNDVPVVLKGFLTFVKIQFDSAVKVFRSDNGLEFFNSYYKGLFSVTGNVHQSSYVYTPHHNGLVERKHRHLLKVARAIRDVSFKEDIFPFKSAQSQVNTQCHISGDIPVCDPFILVATDDEVVDHVATYRLTLVAIDPITPIPATSSPPNTGHIDHVEGSPDATPVTTATEVTPYPIPVEFHRTPDHATEASTSTRKSTRRTKTPGWLSDIVHKAPKHNINASTITAYLISAYKSYGSLSESCLKAFCNLSCVKEPKYFEEAVQDPKWLEAMRHELQAFNDNQTWQLVDLPPNKKAILCEVRGYIKWLSSMPFCKVDDLLIISSSSSIIQKAKTMLQQHFKIKDLGEIRYFLGL</sequence>
<keyword evidence="1" id="KW-1185">Reference proteome</keyword>
<evidence type="ECO:0000313" key="2">
    <source>
        <dbReference type="RefSeq" id="XP_075086122.1"/>
    </source>
</evidence>
<organism evidence="1 2">
    <name type="scientific">Nicotiana tabacum</name>
    <name type="common">Common tobacco</name>
    <dbReference type="NCBI Taxonomy" id="4097"/>
    <lineage>
        <taxon>Eukaryota</taxon>
        <taxon>Viridiplantae</taxon>
        <taxon>Streptophyta</taxon>
        <taxon>Embryophyta</taxon>
        <taxon>Tracheophyta</taxon>
        <taxon>Spermatophyta</taxon>
        <taxon>Magnoliopsida</taxon>
        <taxon>eudicotyledons</taxon>
        <taxon>Gunneridae</taxon>
        <taxon>Pentapetalae</taxon>
        <taxon>asterids</taxon>
        <taxon>lamiids</taxon>
        <taxon>Solanales</taxon>
        <taxon>Solanaceae</taxon>
        <taxon>Nicotianoideae</taxon>
        <taxon>Nicotianeae</taxon>
        <taxon>Nicotiana</taxon>
    </lineage>
</organism>
<gene>
    <name evidence="2" type="primary">LOC142168854</name>
</gene>
<dbReference type="RefSeq" id="XP_075086122.1">
    <property type="nucleotide sequence ID" value="XM_075230021.1"/>
</dbReference>
<dbReference type="Proteomes" id="UP000790787">
    <property type="component" value="Chromosome 14"/>
</dbReference>
<accession>A0AC58SMD9</accession>
<reference evidence="1" key="1">
    <citation type="journal article" date="2014" name="Nat. Commun.">
        <title>The tobacco genome sequence and its comparison with those of tomato and potato.</title>
        <authorList>
            <person name="Sierro N."/>
            <person name="Battey J.N."/>
            <person name="Ouadi S."/>
            <person name="Bakaher N."/>
            <person name="Bovet L."/>
            <person name="Willig A."/>
            <person name="Goepfert S."/>
            <person name="Peitsch M.C."/>
            <person name="Ivanov N.V."/>
        </authorList>
    </citation>
    <scope>NUCLEOTIDE SEQUENCE [LARGE SCALE GENOMIC DNA]</scope>
</reference>
<reference evidence="2" key="2">
    <citation type="submission" date="2025-08" db="UniProtKB">
        <authorList>
            <consortium name="RefSeq"/>
        </authorList>
    </citation>
    <scope>IDENTIFICATION</scope>
    <source>
        <tissue evidence="2">Leaf</tissue>
    </source>
</reference>